<feature type="compositionally biased region" description="Basic and acidic residues" evidence="1">
    <location>
        <begin position="11"/>
        <end position="25"/>
    </location>
</feature>
<reference evidence="2 3" key="2">
    <citation type="journal article" date="2013" name="Plant Cell Physiol.">
        <title>Rice Annotation Project Database (RAP-DB): an integrative and interactive database for rice genomics.</title>
        <authorList>
            <person name="Sakai H."/>
            <person name="Lee S.S."/>
            <person name="Tanaka T."/>
            <person name="Numa H."/>
            <person name="Kim J."/>
            <person name="Kawahara Y."/>
            <person name="Wakimoto H."/>
            <person name="Yang C.C."/>
            <person name="Iwamoto M."/>
            <person name="Abe T."/>
            <person name="Yamada Y."/>
            <person name="Muto A."/>
            <person name="Inokuchi H."/>
            <person name="Ikemura T."/>
            <person name="Matsumoto T."/>
            <person name="Sasaki T."/>
            <person name="Itoh T."/>
        </authorList>
    </citation>
    <scope>NUCLEOTIDE SEQUENCE [LARGE SCALE GENOMIC DNA]</scope>
    <source>
        <strain evidence="3">cv. Nipponbare</strain>
    </source>
</reference>
<evidence type="ECO:0000313" key="2">
    <source>
        <dbReference type="EMBL" id="BAS99401.1"/>
    </source>
</evidence>
<feature type="non-terminal residue" evidence="2">
    <location>
        <position position="1"/>
    </location>
</feature>
<accession>A0A0N7KMP6</accession>
<feature type="compositionally biased region" description="Basic residues" evidence="1">
    <location>
        <begin position="1"/>
        <end position="10"/>
    </location>
</feature>
<evidence type="ECO:0000256" key="1">
    <source>
        <dbReference type="SAM" id="MobiDB-lite"/>
    </source>
</evidence>
<dbReference type="PaxDb" id="39947-A0A0N7KMP6"/>
<evidence type="ECO:0000313" key="3">
    <source>
        <dbReference type="Proteomes" id="UP000059680"/>
    </source>
</evidence>
<feature type="region of interest" description="Disordered" evidence="1">
    <location>
        <begin position="1"/>
        <end position="143"/>
    </location>
</feature>
<keyword evidence="3" id="KW-1185">Reference proteome</keyword>
<dbReference type="FunCoup" id="A0A0N7KMP6">
    <property type="interactions" value="6"/>
</dbReference>
<feature type="compositionally biased region" description="Basic residues" evidence="1">
    <location>
        <begin position="108"/>
        <end position="125"/>
    </location>
</feature>
<sequence length="221" mass="24527">VPLGTTRKRQKIEATEAGHHPEEAIKVPLVEIIGDPPRPAAARRRPRHGRHDDGAQVVARRDGEEPERRAHRLHGGRRLAVEEVQLPDGGEQLAGAHQHELRRLPQYARRRPRRAGALRLDRRRGGHGEADRGEAAADPEKVGDALLPPGVLPGGGHEHAVVQRDQHDGGEHLEGGQRRWRDAEGADVRVHRHALLDERRLGLRRPGVEEGDARPHGQHPD</sequence>
<name>A0A0N7KMP6_ORYSJ</name>
<feature type="compositionally biased region" description="Basic and acidic residues" evidence="1">
    <location>
        <begin position="126"/>
        <end position="143"/>
    </location>
</feature>
<organism evidence="2 3">
    <name type="scientific">Oryza sativa subsp. japonica</name>
    <name type="common">Rice</name>
    <dbReference type="NCBI Taxonomy" id="39947"/>
    <lineage>
        <taxon>Eukaryota</taxon>
        <taxon>Viridiplantae</taxon>
        <taxon>Streptophyta</taxon>
        <taxon>Embryophyta</taxon>
        <taxon>Tracheophyta</taxon>
        <taxon>Spermatophyta</taxon>
        <taxon>Magnoliopsida</taxon>
        <taxon>Liliopsida</taxon>
        <taxon>Poales</taxon>
        <taxon>Poaceae</taxon>
        <taxon>BOP clade</taxon>
        <taxon>Oryzoideae</taxon>
        <taxon>Oryzeae</taxon>
        <taxon>Oryzinae</taxon>
        <taxon>Oryza</taxon>
        <taxon>Oryza sativa</taxon>
    </lineage>
</organism>
<gene>
    <name evidence="2" type="ordered locus">Os06g0705651</name>
    <name evidence="2" type="ORF">OSNPB_060705651</name>
</gene>
<dbReference type="InParanoid" id="A0A0N7KMP6"/>
<proteinExistence type="predicted"/>
<dbReference type="EMBL" id="AP014962">
    <property type="protein sequence ID" value="BAS99401.1"/>
    <property type="molecule type" value="Genomic_DNA"/>
</dbReference>
<protein>
    <submittedName>
        <fullName evidence="2">Os06g0705651 protein</fullName>
    </submittedName>
</protein>
<dbReference type="AlphaFoldDB" id="A0A0N7KMP6"/>
<feature type="compositionally biased region" description="Basic and acidic residues" evidence="1">
    <location>
        <begin position="50"/>
        <end position="68"/>
    </location>
</feature>
<feature type="region of interest" description="Disordered" evidence="1">
    <location>
        <begin position="199"/>
        <end position="221"/>
    </location>
</feature>
<dbReference type="Proteomes" id="UP000059680">
    <property type="component" value="Chromosome 6"/>
</dbReference>
<reference evidence="3" key="1">
    <citation type="journal article" date="2005" name="Nature">
        <title>The map-based sequence of the rice genome.</title>
        <authorList>
            <consortium name="International rice genome sequencing project (IRGSP)"/>
            <person name="Matsumoto T."/>
            <person name="Wu J."/>
            <person name="Kanamori H."/>
            <person name="Katayose Y."/>
            <person name="Fujisawa M."/>
            <person name="Namiki N."/>
            <person name="Mizuno H."/>
            <person name="Yamamoto K."/>
            <person name="Antonio B.A."/>
            <person name="Baba T."/>
            <person name="Sakata K."/>
            <person name="Nagamura Y."/>
            <person name="Aoki H."/>
            <person name="Arikawa K."/>
            <person name="Arita K."/>
            <person name="Bito T."/>
            <person name="Chiden Y."/>
            <person name="Fujitsuka N."/>
            <person name="Fukunaka R."/>
            <person name="Hamada M."/>
            <person name="Harada C."/>
            <person name="Hayashi A."/>
            <person name="Hijishita S."/>
            <person name="Honda M."/>
            <person name="Hosokawa S."/>
            <person name="Ichikawa Y."/>
            <person name="Idonuma A."/>
            <person name="Iijima M."/>
            <person name="Ikeda M."/>
            <person name="Ikeno M."/>
            <person name="Ito K."/>
            <person name="Ito S."/>
            <person name="Ito T."/>
            <person name="Ito Y."/>
            <person name="Ito Y."/>
            <person name="Iwabuchi A."/>
            <person name="Kamiya K."/>
            <person name="Karasawa W."/>
            <person name="Kurita K."/>
            <person name="Katagiri S."/>
            <person name="Kikuta A."/>
            <person name="Kobayashi H."/>
            <person name="Kobayashi N."/>
            <person name="Machita K."/>
            <person name="Maehara T."/>
            <person name="Masukawa M."/>
            <person name="Mizubayashi T."/>
            <person name="Mukai Y."/>
            <person name="Nagasaki H."/>
            <person name="Nagata Y."/>
            <person name="Naito S."/>
            <person name="Nakashima M."/>
            <person name="Nakama Y."/>
            <person name="Nakamichi Y."/>
            <person name="Nakamura M."/>
            <person name="Meguro A."/>
            <person name="Negishi M."/>
            <person name="Ohta I."/>
            <person name="Ohta T."/>
            <person name="Okamoto M."/>
            <person name="Ono N."/>
            <person name="Saji S."/>
            <person name="Sakaguchi M."/>
            <person name="Sakai K."/>
            <person name="Shibata M."/>
            <person name="Shimokawa T."/>
            <person name="Song J."/>
            <person name="Takazaki Y."/>
            <person name="Terasawa K."/>
            <person name="Tsugane M."/>
            <person name="Tsuji K."/>
            <person name="Ueda S."/>
            <person name="Waki K."/>
            <person name="Yamagata H."/>
            <person name="Yamamoto M."/>
            <person name="Yamamoto S."/>
            <person name="Yamane H."/>
            <person name="Yoshiki S."/>
            <person name="Yoshihara R."/>
            <person name="Yukawa K."/>
            <person name="Zhong H."/>
            <person name="Yano M."/>
            <person name="Yuan Q."/>
            <person name="Ouyang S."/>
            <person name="Liu J."/>
            <person name="Jones K.M."/>
            <person name="Gansberger K."/>
            <person name="Moffat K."/>
            <person name="Hill J."/>
            <person name="Bera J."/>
            <person name="Fadrosh D."/>
            <person name="Jin S."/>
            <person name="Johri S."/>
            <person name="Kim M."/>
            <person name="Overton L."/>
            <person name="Reardon M."/>
            <person name="Tsitrin T."/>
            <person name="Vuong H."/>
            <person name="Weaver B."/>
            <person name="Ciecko A."/>
            <person name="Tallon L."/>
            <person name="Jackson J."/>
            <person name="Pai G."/>
            <person name="Aken S.V."/>
            <person name="Utterback T."/>
            <person name="Reidmuller S."/>
            <person name="Feldblyum T."/>
            <person name="Hsiao J."/>
            <person name="Zismann V."/>
            <person name="Iobst S."/>
            <person name="de Vazeille A.R."/>
            <person name="Buell C.R."/>
            <person name="Ying K."/>
            <person name="Li Y."/>
            <person name="Lu T."/>
            <person name="Huang Y."/>
            <person name="Zhao Q."/>
            <person name="Feng Q."/>
            <person name="Zhang L."/>
            <person name="Zhu J."/>
            <person name="Weng Q."/>
            <person name="Mu J."/>
            <person name="Lu Y."/>
            <person name="Fan D."/>
            <person name="Liu Y."/>
            <person name="Guan J."/>
            <person name="Zhang Y."/>
            <person name="Yu S."/>
            <person name="Liu X."/>
            <person name="Zhang Y."/>
            <person name="Hong G."/>
            <person name="Han B."/>
            <person name="Choisne N."/>
            <person name="Demange N."/>
            <person name="Orjeda G."/>
            <person name="Samain S."/>
            <person name="Cattolico L."/>
            <person name="Pelletier E."/>
            <person name="Couloux A."/>
            <person name="Segurens B."/>
            <person name="Wincker P."/>
            <person name="D'Hont A."/>
            <person name="Scarpelli C."/>
            <person name="Weissenbach J."/>
            <person name="Salanoubat M."/>
            <person name="Quetier F."/>
            <person name="Yu Y."/>
            <person name="Kim H.R."/>
            <person name="Rambo T."/>
            <person name="Currie J."/>
            <person name="Collura K."/>
            <person name="Luo M."/>
            <person name="Yang T."/>
            <person name="Ammiraju J.S.S."/>
            <person name="Engler F."/>
            <person name="Soderlund C."/>
            <person name="Wing R.A."/>
            <person name="Palmer L.E."/>
            <person name="de la Bastide M."/>
            <person name="Spiegel L."/>
            <person name="Nascimento L."/>
            <person name="Zutavern T."/>
            <person name="O'Shaughnessy A."/>
            <person name="Dike S."/>
            <person name="Dedhia N."/>
            <person name="Preston R."/>
            <person name="Balija V."/>
            <person name="McCombie W.R."/>
            <person name="Chow T."/>
            <person name="Chen H."/>
            <person name="Chung M."/>
            <person name="Chen C."/>
            <person name="Shaw J."/>
            <person name="Wu H."/>
            <person name="Hsiao K."/>
            <person name="Chao Y."/>
            <person name="Chu M."/>
            <person name="Cheng C."/>
            <person name="Hour A."/>
            <person name="Lee P."/>
            <person name="Lin S."/>
            <person name="Lin Y."/>
            <person name="Liou J."/>
            <person name="Liu S."/>
            <person name="Hsing Y."/>
            <person name="Raghuvanshi S."/>
            <person name="Mohanty A."/>
            <person name="Bharti A.K."/>
            <person name="Gaur A."/>
            <person name="Gupta V."/>
            <person name="Kumar D."/>
            <person name="Ravi V."/>
            <person name="Vij S."/>
            <person name="Kapur A."/>
            <person name="Khurana P."/>
            <person name="Khurana P."/>
            <person name="Khurana J.P."/>
            <person name="Tyagi A.K."/>
            <person name="Gaikwad K."/>
            <person name="Singh A."/>
            <person name="Dalal V."/>
            <person name="Srivastava S."/>
            <person name="Dixit A."/>
            <person name="Pal A.K."/>
            <person name="Ghazi I.A."/>
            <person name="Yadav M."/>
            <person name="Pandit A."/>
            <person name="Bhargava A."/>
            <person name="Sureshbabu K."/>
            <person name="Batra K."/>
            <person name="Sharma T.R."/>
            <person name="Mohapatra T."/>
            <person name="Singh N.K."/>
            <person name="Messing J."/>
            <person name="Nelson A.B."/>
            <person name="Fuks G."/>
            <person name="Kavchok S."/>
            <person name="Keizer G."/>
            <person name="Linton E."/>
            <person name="Llaca V."/>
            <person name="Song R."/>
            <person name="Tanyolac B."/>
            <person name="Young S."/>
            <person name="Ho-Il K."/>
            <person name="Hahn J.H."/>
            <person name="Sangsakoo G."/>
            <person name="Vanavichit A."/>
            <person name="de Mattos Luiz.A.T."/>
            <person name="Zimmer P.D."/>
            <person name="Malone G."/>
            <person name="Dellagostin O."/>
            <person name="de Oliveira A.C."/>
            <person name="Bevan M."/>
            <person name="Bancroft I."/>
            <person name="Minx P."/>
            <person name="Cordum H."/>
            <person name="Wilson R."/>
            <person name="Cheng Z."/>
            <person name="Jin W."/>
            <person name="Jiang J."/>
            <person name="Leong S.A."/>
            <person name="Iwama H."/>
            <person name="Gojobori T."/>
            <person name="Itoh T."/>
            <person name="Niimura Y."/>
            <person name="Fujii Y."/>
            <person name="Habara T."/>
            <person name="Sakai H."/>
            <person name="Sato Y."/>
            <person name="Wilson G."/>
            <person name="Kumar K."/>
            <person name="McCouch S."/>
            <person name="Juretic N."/>
            <person name="Hoen D."/>
            <person name="Wright S."/>
            <person name="Bruskiewich R."/>
            <person name="Bureau T."/>
            <person name="Miyao A."/>
            <person name="Hirochika H."/>
            <person name="Nishikawa T."/>
            <person name="Kadowaki K."/>
            <person name="Sugiura M."/>
            <person name="Burr B."/>
            <person name="Sasaki T."/>
        </authorList>
    </citation>
    <scope>NUCLEOTIDE SEQUENCE [LARGE SCALE GENOMIC DNA]</scope>
    <source>
        <strain evidence="3">cv. Nipponbare</strain>
    </source>
</reference>
<dbReference type="Gramene" id="Os06t0705651-00">
    <property type="protein sequence ID" value="Os06t0705651-00"/>
    <property type="gene ID" value="Os06g0705651"/>
</dbReference>
<reference evidence="2 3" key="3">
    <citation type="journal article" date="2013" name="Rice">
        <title>Improvement of the Oryza sativa Nipponbare reference genome using next generation sequence and optical map data.</title>
        <authorList>
            <person name="Kawahara Y."/>
            <person name="de la Bastide M."/>
            <person name="Hamilton J.P."/>
            <person name="Kanamori H."/>
            <person name="McCombie W.R."/>
            <person name="Ouyang S."/>
            <person name="Schwartz D.C."/>
            <person name="Tanaka T."/>
            <person name="Wu J."/>
            <person name="Zhou S."/>
            <person name="Childs K.L."/>
            <person name="Davidson R.M."/>
            <person name="Lin H."/>
            <person name="Quesada-Ocampo L."/>
            <person name="Vaillancourt B."/>
            <person name="Sakai H."/>
            <person name="Lee S.S."/>
            <person name="Kim J."/>
            <person name="Numa H."/>
            <person name="Itoh T."/>
            <person name="Buell C.R."/>
            <person name="Matsumoto T."/>
        </authorList>
    </citation>
    <scope>NUCLEOTIDE SEQUENCE [LARGE SCALE GENOMIC DNA]</scope>
    <source>
        <strain evidence="3">cv. Nipponbare</strain>
    </source>
</reference>